<comment type="caution">
    <text evidence="1">The sequence shown here is derived from an EMBL/GenBank/DDBJ whole genome shotgun (WGS) entry which is preliminary data.</text>
</comment>
<dbReference type="CDD" id="cd00146">
    <property type="entry name" value="PKD"/>
    <property type="match status" value="1"/>
</dbReference>
<proteinExistence type="predicted"/>
<keyword evidence="2" id="KW-1185">Reference proteome</keyword>
<sequence length="382" mass="41099">DEFCSITVPNVMGTATDNCTVSIVQLPAAGTVVSLEHNGTVEVVVTATDAAGNIDESTVVLTAKDKIAPTPVMETLAPVRAECIVEAGDVTKPLAVDNCDESIEGVADLYFPVTRSGSTIITWKYDDGNGNVTYQQQEIIIEDATAPVPDVASLEDIAVECGVSDIPAPTATDNCRGAIMGTASDALTYMDQGEYTITWSYDDENGNITTQQQNVIVRDVTVPEVSTRDITVYLDPEINVSIAPEDIDNGSFDNCSEVRLSLDQTYFDEVGTYEVTLTATDEAGNTGQETATVTVEIDGVDASTVHVVPTILKQSSMAKVVVPFRSKIMQVEVLETETNKYKMFEGNKSFEMMIDIAPFKGTLLVRVLDEKGTVHLKKLIAL</sequence>
<organism evidence="1 2">
    <name type="scientific">Christiangramia crocea</name>
    <dbReference type="NCBI Taxonomy" id="2904124"/>
    <lineage>
        <taxon>Bacteria</taxon>
        <taxon>Pseudomonadati</taxon>
        <taxon>Bacteroidota</taxon>
        <taxon>Flavobacteriia</taxon>
        <taxon>Flavobacteriales</taxon>
        <taxon>Flavobacteriaceae</taxon>
        <taxon>Christiangramia</taxon>
    </lineage>
</organism>
<dbReference type="EMBL" id="JAJSON010000032">
    <property type="protein sequence ID" value="MCG9973366.1"/>
    <property type="molecule type" value="Genomic_DNA"/>
</dbReference>
<dbReference type="InterPro" id="IPR035986">
    <property type="entry name" value="PKD_dom_sf"/>
</dbReference>
<dbReference type="Gene3D" id="2.60.40.10">
    <property type="entry name" value="Immunoglobulins"/>
    <property type="match status" value="2"/>
</dbReference>
<evidence type="ECO:0000313" key="1">
    <source>
        <dbReference type="EMBL" id="MCG9973366.1"/>
    </source>
</evidence>
<protein>
    <submittedName>
        <fullName evidence="1">PKD domain-containing protein</fullName>
    </submittedName>
</protein>
<accession>A0A9X2A8X8</accession>
<dbReference type="SUPFAM" id="SSF49299">
    <property type="entry name" value="PKD domain"/>
    <property type="match status" value="1"/>
</dbReference>
<gene>
    <name evidence="1" type="ORF">LU635_17065</name>
</gene>
<evidence type="ECO:0000313" key="2">
    <source>
        <dbReference type="Proteomes" id="UP001139344"/>
    </source>
</evidence>
<reference evidence="1" key="1">
    <citation type="submission" date="2021-12" db="EMBL/GenBank/DDBJ databases">
        <title>Description of Gramella crocea sp. nov., a new bacterium isolated from activated sludge.</title>
        <authorList>
            <person name="Zhang X."/>
        </authorList>
    </citation>
    <scope>NUCLEOTIDE SEQUENCE</scope>
    <source>
        <strain evidence="1">YB25</strain>
    </source>
</reference>
<feature type="non-terminal residue" evidence="1">
    <location>
        <position position="1"/>
    </location>
</feature>
<dbReference type="RefSeq" id="WP_240100808.1">
    <property type="nucleotide sequence ID" value="NZ_JAJSON010000032.1"/>
</dbReference>
<dbReference type="Proteomes" id="UP001139344">
    <property type="component" value="Unassembled WGS sequence"/>
</dbReference>
<dbReference type="InterPro" id="IPR013783">
    <property type="entry name" value="Ig-like_fold"/>
</dbReference>
<dbReference type="AlphaFoldDB" id="A0A9X2A8X8"/>
<name>A0A9X2A8X8_9FLAO</name>